<organism evidence="4 5">
    <name type="scientific">Fluviispira multicolorata</name>
    <dbReference type="NCBI Taxonomy" id="2654512"/>
    <lineage>
        <taxon>Bacteria</taxon>
        <taxon>Pseudomonadati</taxon>
        <taxon>Bdellovibrionota</taxon>
        <taxon>Oligoflexia</taxon>
        <taxon>Silvanigrellales</taxon>
        <taxon>Silvanigrellaceae</taxon>
        <taxon>Fluviispira</taxon>
    </lineage>
</organism>
<feature type="signal peptide" evidence="2">
    <location>
        <begin position="1"/>
        <end position="20"/>
    </location>
</feature>
<keyword evidence="5" id="KW-1185">Reference proteome</keyword>
<dbReference type="PANTHER" id="PTHR35936">
    <property type="entry name" value="MEMBRANE-BOUND LYTIC MUREIN TRANSGLYCOSYLASE F"/>
    <property type="match status" value="1"/>
</dbReference>
<keyword evidence="1 2" id="KW-0732">Signal</keyword>
<evidence type="ECO:0000313" key="5">
    <source>
        <dbReference type="Proteomes" id="UP000442694"/>
    </source>
</evidence>
<gene>
    <name evidence="4" type="ORF">GCL57_06245</name>
</gene>
<evidence type="ECO:0000313" key="4">
    <source>
        <dbReference type="EMBL" id="KAB8032245.1"/>
    </source>
</evidence>
<feature type="chain" id="PRO_5032371058" evidence="2">
    <location>
        <begin position="21"/>
        <end position="249"/>
    </location>
</feature>
<dbReference type="SMART" id="SM00062">
    <property type="entry name" value="PBPb"/>
    <property type="match status" value="1"/>
</dbReference>
<dbReference type="RefSeq" id="WP_152212484.1">
    <property type="nucleotide sequence ID" value="NZ_WFLN01000005.1"/>
</dbReference>
<dbReference type="Proteomes" id="UP000442694">
    <property type="component" value="Unassembled WGS sequence"/>
</dbReference>
<name>A0A833N7K0_9BACT</name>
<comment type="caution">
    <text evidence="4">The sequence shown here is derived from an EMBL/GenBank/DDBJ whole genome shotgun (WGS) entry which is preliminary data.</text>
</comment>
<dbReference type="EMBL" id="WFLN01000005">
    <property type="protein sequence ID" value="KAB8032245.1"/>
    <property type="molecule type" value="Genomic_DNA"/>
</dbReference>
<evidence type="ECO:0000256" key="2">
    <source>
        <dbReference type="SAM" id="SignalP"/>
    </source>
</evidence>
<dbReference type="InterPro" id="IPR001638">
    <property type="entry name" value="Solute-binding_3/MltF_N"/>
</dbReference>
<reference evidence="4 5" key="1">
    <citation type="submission" date="2019-10" db="EMBL/GenBank/DDBJ databases">
        <title>New genus of Silvanigrellaceae.</title>
        <authorList>
            <person name="Pitt A."/>
            <person name="Hahn M.W."/>
        </authorList>
    </citation>
    <scope>NUCLEOTIDE SEQUENCE [LARGE SCALE GENOMIC DNA]</scope>
    <source>
        <strain evidence="4 5">33A1-SZDP</strain>
    </source>
</reference>
<sequence length="249" mass="28663">MKYLMSLFLIFTFFISNAHAIDKVIKIGYFESYPYVFKNKDGKADGLIVNSILKKINDNGNYNLEFIYFPLARGFHELHNGKIDILSITTDNLFLEIPVLHHSIPICQIPEYIFVTKNSNIKDYKNSHLFKNKVIGIRTGVTLPKYFEQKKNNITLSETSGEAPINKLLQKLINKRVDLLYLSNPKAGILEAKKNGWLNQLRIIKIGDFKTSIYIGFSKNLEPNVKDTINNIIIKDQDKLKISCDIFEN</sequence>
<accession>A0A833N7K0</accession>
<evidence type="ECO:0000259" key="3">
    <source>
        <dbReference type="SMART" id="SM00062"/>
    </source>
</evidence>
<evidence type="ECO:0000256" key="1">
    <source>
        <dbReference type="ARBA" id="ARBA00022729"/>
    </source>
</evidence>
<dbReference type="SUPFAM" id="SSF53850">
    <property type="entry name" value="Periplasmic binding protein-like II"/>
    <property type="match status" value="1"/>
</dbReference>
<protein>
    <submittedName>
        <fullName evidence="4">Transporter substrate-binding domain-containing protein</fullName>
    </submittedName>
</protein>
<dbReference type="Gene3D" id="3.40.190.10">
    <property type="entry name" value="Periplasmic binding protein-like II"/>
    <property type="match status" value="2"/>
</dbReference>
<feature type="domain" description="Solute-binding protein family 3/N-terminal" evidence="3">
    <location>
        <begin position="24"/>
        <end position="249"/>
    </location>
</feature>
<dbReference type="PANTHER" id="PTHR35936:SF25">
    <property type="entry name" value="ABC TRANSPORTER SUBSTRATE-BINDING PROTEIN"/>
    <property type="match status" value="1"/>
</dbReference>
<proteinExistence type="predicted"/>
<dbReference type="AlphaFoldDB" id="A0A833N7K0"/>